<dbReference type="STRING" id="1312852.EG19_11375"/>
<accession>A0A062XTZ6</accession>
<evidence type="ECO:0000256" key="1">
    <source>
        <dbReference type="ARBA" id="ARBA00004496"/>
    </source>
</evidence>
<dbReference type="GO" id="GO:0004814">
    <property type="term" value="F:arginine-tRNA ligase activity"/>
    <property type="evidence" value="ECO:0007669"/>
    <property type="project" value="InterPro"/>
</dbReference>
<keyword evidence="8 10" id="KW-0030">Aminoacyl-tRNA synthetase</keyword>
<evidence type="ECO:0000313" key="13">
    <source>
        <dbReference type="EMBL" id="KDA54313.1"/>
    </source>
</evidence>
<evidence type="ECO:0000256" key="11">
    <source>
        <dbReference type="SAM" id="MobiDB-lite"/>
    </source>
</evidence>
<dbReference type="InterPro" id="IPR015944">
    <property type="entry name" value="Gly-tRNA-synth_bsu"/>
</dbReference>
<dbReference type="PRINTS" id="PR01045">
    <property type="entry name" value="TRNASYNTHGB"/>
</dbReference>
<comment type="caution">
    <text evidence="13">The sequence shown here is derived from an EMBL/GenBank/DDBJ whole genome shotgun (WGS) entry which is preliminary data.</text>
</comment>
<evidence type="ECO:0000256" key="9">
    <source>
        <dbReference type="ARBA" id="ARBA00047937"/>
    </source>
</evidence>
<dbReference type="PROSITE" id="PS50861">
    <property type="entry name" value="AA_TRNA_LIGASE_II_GLYAB"/>
    <property type="match status" value="1"/>
</dbReference>
<evidence type="ECO:0000259" key="12">
    <source>
        <dbReference type="SMART" id="SM00836"/>
    </source>
</evidence>
<dbReference type="PANTHER" id="PTHR30075:SF2">
    <property type="entry name" value="GLYCINE--TRNA LIGASE, CHLOROPLASTIC_MITOCHONDRIAL 2"/>
    <property type="match status" value="1"/>
</dbReference>
<dbReference type="GO" id="GO:0005524">
    <property type="term" value="F:ATP binding"/>
    <property type="evidence" value="ECO:0007669"/>
    <property type="project" value="UniProtKB-UniRule"/>
</dbReference>
<name>A0A062XTZ6_9BACT</name>
<dbReference type="HAMAP" id="MF_00255">
    <property type="entry name" value="Gly_tRNA_synth_beta"/>
    <property type="match status" value="1"/>
</dbReference>
<dbReference type="Pfam" id="PF02092">
    <property type="entry name" value="tRNA_synt_2f"/>
    <property type="match status" value="1"/>
</dbReference>
<reference evidence="13 14" key="1">
    <citation type="submission" date="2014-04" db="EMBL/GenBank/DDBJ databases">
        <title>The Genome Sequence of Thermoanaerobaculum aquaticum MP-01, The First Cultivated Group 23 Acidobacterium.</title>
        <authorList>
            <person name="Stamps B.W."/>
            <person name="Losey N.A."/>
            <person name="Lawson P.A."/>
            <person name="Stevenson B.S."/>
        </authorList>
    </citation>
    <scope>NUCLEOTIDE SEQUENCE [LARGE SCALE GENOMIC DNA]</scope>
    <source>
        <strain evidence="13 14">MP-01</strain>
    </source>
</reference>
<evidence type="ECO:0000313" key="14">
    <source>
        <dbReference type="Proteomes" id="UP000027284"/>
    </source>
</evidence>
<dbReference type="EMBL" id="JMFG01000008">
    <property type="protein sequence ID" value="KDA54313.1"/>
    <property type="molecule type" value="Genomic_DNA"/>
</dbReference>
<dbReference type="InterPro" id="IPR008909">
    <property type="entry name" value="DALR_anticod-bd"/>
</dbReference>
<dbReference type="AlphaFoldDB" id="A0A062XTZ6"/>
<evidence type="ECO:0000256" key="3">
    <source>
        <dbReference type="ARBA" id="ARBA00022490"/>
    </source>
</evidence>
<keyword evidence="6 10" id="KW-0067">ATP-binding</keyword>
<evidence type="ECO:0000256" key="7">
    <source>
        <dbReference type="ARBA" id="ARBA00022917"/>
    </source>
</evidence>
<dbReference type="GO" id="GO:0006420">
    <property type="term" value="P:arginyl-tRNA aminoacylation"/>
    <property type="evidence" value="ECO:0007669"/>
    <property type="project" value="InterPro"/>
</dbReference>
<comment type="subcellular location">
    <subcellularLocation>
        <location evidence="1 10">Cytoplasm</location>
    </subcellularLocation>
</comment>
<organism evidence="13 14">
    <name type="scientific">Thermoanaerobaculum aquaticum</name>
    <dbReference type="NCBI Taxonomy" id="1312852"/>
    <lineage>
        <taxon>Bacteria</taxon>
        <taxon>Pseudomonadati</taxon>
        <taxon>Acidobacteriota</taxon>
        <taxon>Thermoanaerobaculia</taxon>
        <taxon>Thermoanaerobaculales</taxon>
        <taxon>Thermoanaerobaculaceae</taxon>
        <taxon>Thermoanaerobaculum</taxon>
    </lineage>
</organism>
<evidence type="ECO:0000256" key="8">
    <source>
        <dbReference type="ARBA" id="ARBA00023146"/>
    </source>
</evidence>
<dbReference type="SUPFAM" id="SSF109604">
    <property type="entry name" value="HD-domain/PDEase-like"/>
    <property type="match status" value="1"/>
</dbReference>
<proteinExistence type="inferred from homology"/>
<keyword evidence="5 10" id="KW-0547">Nucleotide-binding</keyword>
<keyword evidence="7 10" id="KW-0648">Protein biosynthesis</keyword>
<evidence type="ECO:0000256" key="4">
    <source>
        <dbReference type="ARBA" id="ARBA00022598"/>
    </source>
</evidence>
<keyword evidence="14" id="KW-1185">Reference proteome</keyword>
<dbReference type="Proteomes" id="UP000027284">
    <property type="component" value="Unassembled WGS sequence"/>
</dbReference>
<evidence type="ECO:0000256" key="5">
    <source>
        <dbReference type="ARBA" id="ARBA00022741"/>
    </source>
</evidence>
<dbReference type="GO" id="GO:0005829">
    <property type="term" value="C:cytosol"/>
    <property type="evidence" value="ECO:0007669"/>
    <property type="project" value="TreeGrafter"/>
</dbReference>
<dbReference type="SMART" id="SM00836">
    <property type="entry name" value="DALR_1"/>
    <property type="match status" value="1"/>
</dbReference>
<dbReference type="NCBIfam" id="TIGR00211">
    <property type="entry name" value="glyS"/>
    <property type="match status" value="1"/>
</dbReference>
<dbReference type="GO" id="GO:0006426">
    <property type="term" value="P:glycyl-tRNA aminoacylation"/>
    <property type="evidence" value="ECO:0007669"/>
    <property type="project" value="UniProtKB-UniRule"/>
</dbReference>
<evidence type="ECO:0000256" key="6">
    <source>
        <dbReference type="ARBA" id="ARBA00022840"/>
    </source>
</evidence>
<sequence length="806" mass="86097">MGFRGALRRGSPPGRGGAFPLRLPAGGREHAPAPLRGLGAGGLSLPGGRRPLGYPGFGSSPQDVAPLQPPGRPGCGFHHRARGDDCPGAQAGGSHRKSVRRAAKKGRLSLAFRGCSVSGKFLFELLCEEIPANALPEAREQLVAGLAAKLDEAGVTASRPLGFSTSRRLALWVEGLPAETPARVEEVFGPPASVAFAPDGSLTRAGEGFARAQGVAPSELQVVEGPKGKVVAAKKHVPGRALPELLAEIVPAVVSSLHFPKTMRWGEGQYVFVRPVHRVVALWGLDSLDQVVGFSIFGVPSGAATLGHRVTHPGEVLLSGVRDLEGYLQRLRQAGVELDPSRRRALFRQKAGELASEVGCQVRPDPALEEEHVELVEFPGLVRGELDSAWLSLPEEVIVTTLRHHQKCLVLEKDGRVAPYFLAVCDRPDDPQGHVRQGNEWVAGARLSDAHFFFHQDLQNPLEAMAEKLTRVAFHAKLGSYADKAKRVEALVVQLAEALGFAELRGPLQTAARLAKADLASHMVGEFPELQGVMGGIYAQKQGHAPEVWQAIAEQYLPAGQEGAIPKSLTGALLGVADRLDTLAALFSVGEIPTGSKDPFALRRHALSVVRICGEFPLSLSLPEAASWAAAPFGGAGVTELAGFLRERERFFLESKGLPGPVADAVLSARWGMPADELALGQALASLWQTPQFVQLATAFKRVRNMVGKEGEGTWAPERLLEDAEKALANQVAGMEEELGRLATAKAWGQALALLAGLAEPLDRFFTDVLVMCPDVELRQARLGLLAKIQRLFLQLADVSKLQVAS</sequence>
<dbReference type="EC" id="6.1.1.14" evidence="10"/>
<protein>
    <recommendedName>
        <fullName evidence="10">Glycine--tRNA ligase beta subunit</fullName>
        <ecNumber evidence="10">6.1.1.14</ecNumber>
    </recommendedName>
    <alternativeName>
        <fullName evidence="10">Glycyl-tRNA synthetase beta subunit</fullName>
        <shortName evidence="10">GlyRS</shortName>
    </alternativeName>
</protein>
<evidence type="ECO:0000256" key="10">
    <source>
        <dbReference type="HAMAP-Rule" id="MF_00255"/>
    </source>
</evidence>
<comment type="similarity">
    <text evidence="2 10">Belongs to the class-II aminoacyl-tRNA synthetase family.</text>
</comment>
<keyword evidence="4 10" id="KW-0436">Ligase</keyword>
<feature type="region of interest" description="Disordered" evidence="11">
    <location>
        <begin position="1"/>
        <end position="42"/>
    </location>
</feature>
<comment type="subunit">
    <text evidence="10">Tetramer of two alpha and two beta subunits.</text>
</comment>
<keyword evidence="3 10" id="KW-0963">Cytoplasm</keyword>
<comment type="catalytic activity">
    <reaction evidence="9 10">
        <text>tRNA(Gly) + glycine + ATP = glycyl-tRNA(Gly) + AMP + diphosphate</text>
        <dbReference type="Rhea" id="RHEA:16013"/>
        <dbReference type="Rhea" id="RHEA-COMP:9664"/>
        <dbReference type="Rhea" id="RHEA-COMP:9683"/>
        <dbReference type="ChEBI" id="CHEBI:30616"/>
        <dbReference type="ChEBI" id="CHEBI:33019"/>
        <dbReference type="ChEBI" id="CHEBI:57305"/>
        <dbReference type="ChEBI" id="CHEBI:78442"/>
        <dbReference type="ChEBI" id="CHEBI:78522"/>
        <dbReference type="ChEBI" id="CHEBI:456215"/>
        <dbReference type="EC" id="6.1.1.14"/>
    </reaction>
</comment>
<dbReference type="PANTHER" id="PTHR30075">
    <property type="entry name" value="GLYCYL-TRNA SYNTHETASE"/>
    <property type="match status" value="1"/>
</dbReference>
<evidence type="ECO:0000256" key="2">
    <source>
        <dbReference type="ARBA" id="ARBA00008226"/>
    </source>
</evidence>
<dbReference type="GO" id="GO:0004820">
    <property type="term" value="F:glycine-tRNA ligase activity"/>
    <property type="evidence" value="ECO:0007669"/>
    <property type="project" value="UniProtKB-UniRule"/>
</dbReference>
<dbReference type="InterPro" id="IPR006194">
    <property type="entry name" value="Gly-tRNA-synth_heterodimer"/>
</dbReference>
<gene>
    <name evidence="10" type="primary">glyS</name>
    <name evidence="13" type="ORF">EG19_11375</name>
</gene>
<dbReference type="Pfam" id="PF05746">
    <property type="entry name" value="DALR_1"/>
    <property type="match status" value="1"/>
</dbReference>
<feature type="domain" description="DALR anticodon binding" evidence="12">
    <location>
        <begin position="694"/>
        <end position="802"/>
    </location>
</feature>